<evidence type="ECO:0000313" key="6">
    <source>
        <dbReference type="Proteomes" id="UP000612746"/>
    </source>
</evidence>
<keyword evidence="2" id="KW-0808">Transferase</keyword>
<keyword evidence="1" id="KW-0489">Methyltransferase</keyword>
<protein>
    <submittedName>
        <fullName evidence="5">Uncharacterized protein</fullName>
    </submittedName>
</protein>
<comment type="caution">
    <text evidence="5">The sequence shown here is derived from an EMBL/GenBank/DDBJ whole genome shotgun (WGS) entry which is preliminary data.</text>
</comment>
<name>A0A8H7PUW0_9FUNG</name>
<dbReference type="Pfam" id="PF10294">
    <property type="entry name" value="Methyltransf_16"/>
    <property type="match status" value="1"/>
</dbReference>
<evidence type="ECO:0000256" key="4">
    <source>
        <dbReference type="ARBA" id="ARBA00043988"/>
    </source>
</evidence>
<dbReference type="EMBL" id="JAEPRA010000009">
    <property type="protein sequence ID" value="KAG2180762.1"/>
    <property type="molecule type" value="Genomic_DNA"/>
</dbReference>
<proteinExistence type="inferred from homology"/>
<accession>A0A8H7PUW0</accession>
<keyword evidence="6" id="KW-1185">Reference proteome</keyword>
<evidence type="ECO:0000313" key="5">
    <source>
        <dbReference type="EMBL" id="KAG2180762.1"/>
    </source>
</evidence>
<reference evidence="5" key="1">
    <citation type="submission" date="2020-12" db="EMBL/GenBank/DDBJ databases">
        <title>Metabolic potential, ecology and presence of endohyphal bacteria is reflected in genomic diversity of Mucoromycotina.</title>
        <authorList>
            <person name="Muszewska A."/>
            <person name="Okrasinska A."/>
            <person name="Steczkiewicz K."/>
            <person name="Drgas O."/>
            <person name="Orlowska M."/>
            <person name="Perlinska-Lenart U."/>
            <person name="Aleksandrzak-Piekarczyk T."/>
            <person name="Szatraj K."/>
            <person name="Zielenkiewicz U."/>
            <person name="Pilsyk S."/>
            <person name="Malc E."/>
            <person name="Mieczkowski P."/>
            <person name="Kruszewska J.S."/>
            <person name="Biernat P."/>
            <person name="Pawlowska J."/>
        </authorList>
    </citation>
    <scope>NUCLEOTIDE SEQUENCE</scope>
    <source>
        <strain evidence="5">WA0000051536</strain>
    </source>
</reference>
<keyword evidence="3" id="KW-0949">S-adenosyl-L-methionine</keyword>
<comment type="similarity">
    <text evidence="4">Belongs to the methyltransferase superfamily. METTL23 family.</text>
</comment>
<dbReference type="SUPFAM" id="SSF53335">
    <property type="entry name" value="S-adenosyl-L-methionine-dependent methyltransferases"/>
    <property type="match status" value="1"/>
</dbReference>
<dbReference type="GO" id="GO:0005634">
    <property type="term" value="C:nucleus"/>
    <property type="evidence" value="ECO:0007669"/>
    <property type="project" value="TreeGrafter"/>
</dbReference>
<dbReference type="PANTHER" id="PTHR14614">
    <property type="entry name" value="HEPATOCELLULAR CARCINOMA-ASSOCIATED ANTIGEN"/>
    <property type="match status" value="1"/>
</dbReference>
<dbReference type="OrthoDB" id="407325at2759"/>
<dbReference type="Gene3D" id="3.40.50.150">
    <property type="entry name" value="Vaccinia Virus protein VP39"/>
    <property type="match status" value="1"/>
</dbReference>
<dbReference type="GO" id="GO:0005737">
    <property type="term" value="C:cytoplasm"/>
    <property type="evidence" value="ECO:0007669"/>
    <property type="project" value="TreeGrafter"/>
</dbReference>
<evidence type="ECO:0000256" key="3">
    <source>
        <dbReference type="ARBA" id="ARBA00022691"/>
    </source>
</evidence>
<dbReference type="PANTHER" id="PTHR14614:SF164">
    <property type="entry name" value="HISTONE-ARGININE METHYLTRANSFERASE METTL23"/>
    <property type="match status" value="1"/>
</dbReference>
<dbReference type="GO" id="GO:0032259">
    <property type="term" value="P:methylation"/>
    <property type="evidence" value="ECO:0007669"/>
    <property type="project" value="UniProtKB-KW"/>
</dbReference>
<sequence>MSMYKRFVVNYWQLIRELLDPSYGSYIWPSSLVLAEYVWKHRLQFANSRIVELGAGTALPSLILAKFFDRKPTQLVVTDIAPILPNIIANFELNGIPRLESTLWVRELVWGKLGSHGIDTLLSDIDSQWHEKIDWILGSDTFYDPADFEKLLMTVSYIIQRHNKNAKFITAYQERSSKRSIQLLLDKWSLTCRLIPKESFGFIDARYIQDEESSSDDDSPNENVASVNIKSGALASVFLLEISSAPT</sequence>
<dbReference type="InterPro" id="IPR029063">
    <property type="entry name" value="SAM-dependent_MTases_sf"/>
</dbReference>
<organism evidence="5 6">
    <name type="scientific">Umbelopsis vinacea</name>
    <dbReference type="NCBI Taxonomy" id="44442"/>
    <lineage>
        <taxon>Eukaryota</taxon>
        <taxon>Fungi</taxon>
        <taxon>Fungi incertae sedis</taxon>
        <taxon>Mucoromycota</taxon>
        <taxon>Mucoromycotina</taxon>
        <taxon>Umbelopsidomycetes</taxon>
        <taxon>Umbelopsidales</taxon>
        <taxon>Umbelopsidaceae</taxon>
        <taxon>Umbelopsis</taxon>
    </lineage>
</organism>
<dbReference type="InterPro" id="IPR019410">
    <property type="entry name" value="Methyltransf_16"/>
</dbReference>
<evidence type="ECO:0000256" key="1">
    <source>
        <dbReference type="ARBA" id="ARBA00022603"/>
    </source>
</evidence>
<dbReference type="AlphaFoldDB" id="A0A8H7PUW0"/>
<evidence type="ECO:0000256" key="2">
    <source>
        <dbReference type="ARBA" id="ARBA00022679"/>
    </source>
</evidence>
<dbReference type="GO" id="GO:0008168">
    <property type="term" value="F:methyltransferase activity"/>
    <property type="evidence" value="ECO:0007669"/>
    <property type="project" value="UniProtKB-KW"/>
</dbReference>
<dbReference type="Proteomes" id="UP000612746">
    <property type="component" value="Unassembled WGS sequence"/>
</dbReference>
<gene>
    <name evidence="5" type="ORF">INT44_003769</name>
</gene>